<sequence length="184" mass="21500">ELDQSDLDNVKMFALRLDANLSRRTTRKFARAFRDRLHIETVYLMHCRIALLSGIMLERYDCCRNSCVAFLGEYKECSSCPKCQLSRWNEMDKPYAICEYLPIIPRLQGYYQNPEMVEKLLYRSQQVHVPGVYNDFFDGLHYQELLKTSISTEDVLLARKLFEDPRDIALGLLGDGVQVFKKAK</sequence>
<accession>A0A0C9UYI3</accession>
<protein>
    <submittedName>
        <fullName evidence="1">Uncharacterized protein</fullName>
    </submittedName>
</protein>
<evidence type="ECO:0000313" key="1">
    <source>
        <dbReference type="EMBL" id="KIJ34352.1"/>
    </source>
</evidence>
<organism evidence="1 2">
    <name type="scientific">Sphaerobolus stellatus (strain SS14)</name>
    <dbReference type="NCBI Taxonomy" id="990650"/>
    <lineage>
        <taxon>Eukaryota</taxon>
        <taxon>Fungi</taxon>
        <taxon>Dikarya</taxon>
        <taxon>Basidiomycota</taxon>
        <taxon>Agaricomycotina</taxon>
        <taxon>Agaricomycetes</taxon>
        <taxon>Phallomycetidae</taxon>
        <taxon>Geastrales</taxon>
        <taxon>Sphaerobolaceae</taxon>
        <taxon>Sphaerobolus</taxon>
    </lineage>
</organism>
<proteinExistence type="predicted"/>
<evidence type="ECO:0000313" key="2">
    <source>
        <dbReference type="Proteomes" id="UP000054279"/>
    </source>
</evidence>
<dbReference type="AlphaFoldDB" id="A0A0C9UYI3"/>
<feature type="non-terminal residue" evidence="1">
    <location>
        <position position="184"/>
    </location>
</feature>
<dbReference type="HOGENOM" id="CLU_007337_2_0_1"/>
<dbReference type="OrthoDB" id="3257409at2759"/>
<keyword evidence="2" id="KW-1185">Reference proteome</keyword>
<dbReference type="Proteomes" id="UP000054279">
    <property type="component" value="Unassembled WGS sequence"/>
</dbReference>
<reference evidence="1 2" key="1">
    <citation type="submission" date="2014-06" db="EMBL/GenBank/DDBJ databases">
        <title>Evolutionary Origins and Diversification of the Mycorrhizal Mutualists.</title>
        <authorList>
            <consortium name="DOE Joint Genome Institute"/>
            <consortium name="Mycorrhizal Genomics Consortium"/>
            <person name="Kohler A."/>
            <person name="Kuo A."/>
            <person name="Nagy L.G."/>
            <person name="Floudas D."/>
            <person name="Copeland A."/>
            <person name="Barry K.W."/>
            <person name="Cichocki N."/>
            <person name="Veneault-Fourrey C."/>
            <person name="LaButti K."/>
            <person name="Lindquist E.A."/>
            <person name="Lipzen A."/>
            <person name="Lundell T."/>
            <person name="Morin E."/>
            <person name="Murat C."/>
            <person name="Riley R."/>
            <person name="Ohm R."/>
            <person name="Sun H."/>
            <person name="Tunlid A."/>
            <person name="Henrissat B."/>
            <person name="Grigoriev I.V."/>
            <person name="Hibbett D.S."/>
            <person name="Martin F."/>
        </authorList>
    </citation>
    <scope>NUCLEOTIDE SEQUENCE [LARGE SCALE GENOMIC DNA]</scope>
    <source>
        <strain evidence="1 2">SS14</strain>
    </source>
</reference>
<name>A0A0C9UYI3_SPHS4</name>
<dbReference type="EMBL" id="KN837201">
    <property type="protein sequence ID" value="KIJ34352.1"/>
    <property type="molecule type" value="Genomic_DNA"/>
</dbReference>
<gene>
    <name evidence="1" type="ORF">M422DRAFT_99799</name>
</gene>
<feature type="non-terminal residue" evidence="1">
    <location>
        <position position="1"/>
    </location>
</feature>